<protein>
    <submittedName>
        <fullName evidence="1">Uncharacterized protein</fullName>
    </submittedName>
</protein>
<dbReference type="OrthoDB" id="10590791at2759"/>
<evidence type="ECO:0000313" key="2">
    <source>
        <dbReference type="Proteomes" id="UP000737018"/>
    </source>
</evidence>
<name>A0A8J4Q650_9ROSI</name>
<gene>
    <name evidence="1" type="ORF">CMV_029926</name>
</gene>
<dbReference type="EMBL" id="JRKL02012881">
    <property type="protein sequence ID" value="KAF3943522.1"/>
    <property type="molecule type" value="Genomic_DNA"/>
</dbReference>
<reference evidence="1" key="1">
    <citation type="submission" date="2020-03" db="EMBL/GenBank/DDBJ databases">
        <title>Castanea mollissima Vanexum genome sequencing.</title>
        <authorList>
            <person name="Staton M."/>
        </authorList>
    </citation>
    <scope>NUCLEOTIDE SEQUENCE</scope>
    <source>
        <tissue evidence="1">Leaf</tissue>
    </source>
</reference>
<accession>A0A8J4Q650</accession>
<comment type="caution">
    <text evidence="1">The sequence shown here is derived from an EMBL/GenBank/DDBJ whole genome shotgun (WGS) entry which is preliminary data.</text>
</comment>
<sequence>MGSMKIRGIILRSPEPIKVPLKAKVFKRMKNLKFLIGNVHIGKELEYVPLELRFLEWHVFPLSLSSKCSPLQNLVVLKMSSIILENVFKQGFQYSNLKNYGISLEKF</sequence>
<evidence type="ECO:0000313" key="1">
    <source>
        <dbReference type="EMBL" id="KAF3943522.1"/>
    </source>
</evidence>
<dbReference type="Proteomes" id="UP000737018">
    <property type="component" value="Unassembled WGS sequence"/>
</dbReference>
<organism evidence="1 2">
    <name type="scientific">Castanea mollissima</name>
    <name type="common">Chinese chestnut</name>
    <dbReference type="NCBI Taxonomy" id="60419"/>
    <lineage>
        <taxon>Eukaryota</taxon>
        <taxon>Viridiplantae</taxon>
        <taxon>Streptophyta</taxon>
        <taxon>Embryophyta</taxon>
        <taxon>Tracheophyta</taxon>
        <taxon>Spermatophyta</taxon>
        <taxon>Magnoliopsida</taxon>
        <taxon>eudicotyledons</taxon>
        <taxon>Gunneridae</taxon>
        <taxon>Pentapetalae</taxon>
        <taxon>rosids</taxon>
        <taxon>fabids</taxon>
        <taxon>Fagales</taxon>
        <taxon>Fagaceae</taxon>
        <taxon>Castanea</taxon>
    </lineage>
</organism>
<keyword evidence="2" id="KW-1185">Reference proteome</keyword>
<proteinExistence type="predicted"/>
<dbReference type="AlphaFoldDB" id="A0A8J4Q650"/>